<reference evidence="2 3" key="1">
    <citation type="submission" date="2016-10" db="EMBL/GenBank/DDBJ databases">
        <authorList>
            <person name="de Groot N.N."/>
        </authorList>
    </citation>
    <scope>NUCLEOTIDE SEQUENCE [LARGE SCALE GENOMIC DNA]</scope>
    <source>
        <strain evidence="2 3">DSM 21039</strain>
    </source>
</reference>
<dbReference type="Proteomes" id="UP000198984">
    <property type="component" value="Unassembled WGS sequence"/>
</dbReference>
<accession>A0A1H7HMZ8</accession>
<proteinExistence type="predicted"/>
<protein>
    <recommendedName>
        <fullName evidence="4">DUF1772 domain-containing protein</fullName>
    </recommendedName>
</protein>
<name>A0A1H7HMZ8_9BACT</name>
<organism evidence="2 3">
    <name type="scientific">Chitinophaga rupis</name>
    <dbReference type="NCBI Taxonomy" id="573321"/>
    <lineage>
        <taxon>Bacteria</taxon>
        <taxon>Pseudomonadati</taxon>
        <taxon>Bacteroidota</taxon>
        <taxon>Chitinophagia</taxon>
        <taxon>Chitinophagales</taxon>
        <taxon>Chitinophagaceae</taxon>
        <taxon>Chitinophaga</taxon>
    </lineage>
</organism>
<gene>
    <name evidence="2" type="ORF">SAMN04488505_101345</name>
</gene>
<keyword evidence="1" id="KW-0812">Transmembrane</keyword>
<evidence type="ECO:0000313" key="2">
    <source>
        <dbReference type="EMBL" id="SEK51661.1"/>
    </source>
</evidence>
<evidence type="ECO:0000256" key="1">
    <source>
        <dbReference type="SAM" id="Phobius"/>
    </source>
</evidence>
<feature type="transmembrane region" description="Helical" evidence="1">
    <location>
        <begin position="89"/>
        <end position="108"/>
    </location>
</feature>
<evidence type="ECO:0008006" key="4">
    <source>
        <dbReference type="Google" id="ProtNLM"/>
    </source>
</evidence>
<sequence>MGHFHEVADARMPVIGITAIVTTLLQVIFAGVRTISGQLAIVSLAALLIHLFIYFTISKPVNNIMVEGIKFGRLVDNIGQLQQRWDKVINLRAALLLIAITSLILINYL</sequence>
<feature type="transmembrane region" description="Helical" evidence="1">
    <location>
        <begin position="12"/>
        <end position="32"/>
    </location>
</feature>
<keyword evidence="1" id="KW-0472">Membrane</keyword>
<dbReference type="EMBL" id="FOBB01000001">
    <property type="protein sequence ID" value="SEK51661.1"/>
    <property type="molecule type" value="Genomic_DNA"/>
</dbReference>
<dbReference type="AlphaFoldDB" id="A0A1H7HMZ8"/>
<keyword evidence="1" id="KW-1133">Transmembrane helix</keyword>
<dbReference type="RefSeq" id="WP_089906422.1">
    <property type="nucleotide sequence ID" value="NZ_FOBB01000001.1"/>
</dbReference>
<evidence type="ECO:0000313" key="3">
    <source>
        <dbReference type="Proteomes" id="UP000198984"/>
    </source>
</evidence>
<dbReference type="STRING" id="573321.SAMN04488505_101345"/>
<dbReference type="OrthoDB" id="582955at2"/>
<feature type="transmembrane region" description="Helical" evidence="1">
    <location>
        <begin position="39"/>
        <end position="57"/>
    </location>
</feature>
<keyword evidence="3" id="KW-1185">Reference proteome</keyword>